<dbReference type="AlphaFoldDB" id="A0A4Z0QI83"/>
<evidence type="ECO:0000313" key="2">
    <source>
        <dbReference type="EMBL" id="TGE29788.1"/>
    </source>
</evidence>
<keyword evidence="3" id="KW-1185">Reference proteome</keyword>
<evidence type="ECO:0000256" key="1">
    <source>
        <dbReference type="SAM" id="Phobius"/>
    </source>
</evidence>
<sequence length="141" mass="15440">MKLPTPTEAKEKTVSWLARNLYIILAVSGVVLVISAGVLCFSVNRLEDTVAENPPLTKKQVRAHEKAIAAKKDSAVKLQAAAVRRDSAATRKLAKVTAKEKHIDSLLLVNYEIIRTRPAASAQQLHRILSNYGRTKADTAQ</sequence>
<reference evidence="2 3" key="1">
    <citation type="submission" date="2019-04" db="EMBL/GenBank/DDBJ databases">
        <authorList>
            <person name="Feng G."/>
            <person name="Zhang J."/>
            <person name="Zhu H."/>
        </authorList>
    </citation>
    <scope>NUCLEOTIDE SEQUENCE [LARGE SCALE GENOMIC DNA]</scope>
    <source>
        <strain evidence="2 3">9PBR-1</strain>
    </source>
</reference>
<proteinExistence type="predicted"/>
<keyword evidence="1" id="KW-0472">Membrane</keyword>
<accession>A0A4Z0QI83</accession>
<feature type="transmembrane region" description="Helical" evidence="1">
    <location>
        <begin position="20"/>
        <end position="41"/>
    </location>
</feature>
<name>A0A4Z0QI83_9BACT</name>
<keyword evidence="1" id="KW-1133">Transmembrane helix</keyword>
<dbReference type="Proteomes" id="UP000298471">
    <property type="component" value="Unassembled WGS sequence"/>
</dbReference>
<evidence type="ECO:0000313" key="3">
    <source>
        <dbReference type="Proteomes" id="UP000298471"/>
    </source>
</evidence>
<comment type="caution">
    <text evidence="2">The sequence shown here is derived from an EMBL/GenBank/DDBJ whole genome shotgun (WGS) entry which is preliminary data.</text>
</comment>
<dbReference type="EMBL" id="SRMB01000001">
    <property type="protein sequence ID" value="TGE29788.1"/>
    <property type="molecule type" value="Genomic_DNA"/>
</dbReference>
<protein>
    <submittedName>
        <fullName evidence="2">Uncharacterized protein</fullName>
    </submittedName>
</protein>
<dbReference type="RefSeq" id="WP_135394571.1">
    <property type="nucleotide sequence ID" value="NZ_SRMB01000001.1"/>
</dbReference>
<gene>
    <name evidence="2" type="ORF">E5K02_10115</name>
</gene>
<keyword evidence="1" id="KW-0812">Transmembrane</keyword>
<organism evidence="2 3">
    <name type="scientific">Hymenobacter metallicola</name>
    <dbReference type="NCBI Taxonomy" id="2563114"/>
    <lineage>
        <taxon>Bacteria</taxon>
        <taxon>Pseudomonadati</taxon>
        <taxon>Bacteroidota</taxon>
        <taxon>Cytophagia</taxon>
        <taxon>Cytophagales</taxon>
        <taxon>Hymenobacteraceae</taxon>
        <taxon>Hymenobacter</taxon>
    </lineage>
</organism>